<reference evidence="2 3" key="1">
    <citation type="submission" date="2019-03" db="EMBL/GenBank/DDBJ databases">
        <title>Genomic Encyclopedia of Type Strains, Phase IV (KMG-IV): sequencing the most valuable type-strain genomes for metagenomic binning, comparative biology and taxonomic classification.</title>
        <authorList>
            <person name="Goeker M."/>
        </authorList>
    </citation>
    <scope>NUCLEOTIDE SEQUENCE [LARGE SCALE GENOMIC DNA]</scope>
    <source>
        <strain evidence="2 3">DSM 24176</strain>
    </source>
</reference>
<dbReference type="EMBL" id="SMGQ01000013">
    <property type="protein sequence ID" value="TCK92862.1"/>
    <property type="molecule type" value="Genomic_DNA"/>
</dbReference>
<name>A0A4R1MLW6_9FIRM</name>
<keyword evidence="3" id="KW-1185">Reference proteome</keyword>
<accession>A0A4R1MLW6</accession>
<feature type="compositionally biased region" description="Basic and acidic residues" evidence="1">
    <location>
        <begin position="139"/>
        <end position="157"/>
    </location>
</feature>
<dbReference type="OrthoDB" id="2063172at2"/>
<evidence type="ECO:0000256" key="1">
    <source>
        <dbReference type="SAM" id="MobiDB-lite"/>
    </source>
</evidence>
<evidence type="ECO:0000313" key="2">
    <source>
        <dbReference type="EMBL" id="TCK92862.1"/>
    </source>
</evidence>
<gene>
    <name evidence="2" type="ORF">EDC19_2018</name>
</gene>
<dbReference type="AlphaFoldDB" id="A0A4R1MLW6"/>
<proteinExistence type="predicted"/>
<dbReference type="Proteomes" id="UP000294545">
    <property type="component" value="Unassembled WGS sequence"/>
</dbReference>
<organism evidence="2 3">
    <name type="scientific">Natranaerovirga hydrolytica</name>
    <dbReference type="NCBI Taxonomy" id="680378"/>
    <lineage>
        <taxon>Bacteria</taxon>
        <taxon>Bacillati</taxon>
        <taxon>Bacillota</taxon>
        <taxon>Clostridia</taxon>
        <taxon>Lachnospirales</taxon>
        <taxon>Natranaerovirgaceae</taxon>
        <taxon>Natranaerovirga</taxon>
    </lineage>
</organism>
<evidence type="ECO:0000313" key="3">
    <source>
        <dbReference type="Proteomes" id="UP000294545"/>
    </source>
</evidence>
<feature type="region of interest" description="Disordered" evidence="1">
    <location>
        <begin position="139"/>
        <end position="192"/>
    </location>
</feature>
<comment type="caution">
    <text evidence="2">The sequence shown here is derived from an EMBL/GenBank/DDBJ whole genome shotgun (WGS) entry which is preliminary data.</text>
</comment>
<sequence length="234" mass="27019">MSDQYNDQENSTDFNINNLLNIGKENTTQTAPNYLMNSLAIDQVTTNENMKVLKAAIPFFEHNLQKQIAVLVKLLELKNTFSLYDSEEVKDIQQLNLSNTNKEVMLQNIREVCSDCNKNVVDIFLNMMNINKLFTNYQHQRETQTKEKSTKPNDHVSNDTPTISFNKNNTSNEQQETNNTSNQTQNSPNMNNAMIEGLKGMLSPEQRNMMDMFSTMMKMNNMTKNENKENDNHV</sequence>
<dbReference type="RefSeq" id="WP_132282717.1">
    <property type="nucleotide sequence ID" value="NZ_SMGQ01000013.1"/>
</dbReference>
<protein>
    <submittedName>
        <fullName evidence="2">Uncharacterized protein</fullName>
    </submittedName>
</protein>
<feature type="compositionally biased region" description="Low complexity" evidence="1">
    <location>
        <begin position="166"/>
        <end position="192"/>
    </location>
</feature>